<dbReference type="AlphaFoldDB" id="A0A9W6WAI2"/>
<dbReference type="CDD" id="cd16917">
    <property type="entry name" value="HATPase_UhpB-NarQ-NarX-like"/>
    <property type="match status" value="1"/>
</dbReference>
<feature type="transmembrane region" description="Helical" evidence="4">
    <location>
        <begin position="254"/>
        <end position="277"/>
    </location>
</feature>
<feature type="transmembrane region" description="Helical" evidence="4">
    <location>
        <begin position="197"/>
        <end position="218"/>
    </location>
</feature>
<name>A0A9W6WAI2_9ACTN</name>
<feature type="transmembrane region" description="Helical" evidence="4">
    <location>
        <begin position="74"/>
        <end position="98"/>
    </location>
</feature>
<dbReference type="Proteomes" id="UP001165079">
    <property type="component" value="Unassembled WGS sequence"/>
</dbReference>
<dbReference type="PANTHER" id="PTHR24421">
    <property type="entry name" value="NITRATE/NITRITE SENSOR PROTEIN NARX-RELATED"/>
    <property type="match status" value="1"/>
</dbReference>
<feature type="transmembrane region" description="Helical" evidence="4">
    <location>
        <begin position="144"/>
        <end position="165"/>
    </location>
</feature>
<dbReference type="SMART" id="SM00387">
    <property type="entry name" value="HATPase_c"/>
    <property type="match status" value="1"/>
</dbReference>
<dbReference type="Pfam" id="PF02518">
    <property type="entry name" value="HATPase_c"/>
    <property type="match status" value="1"/>
</dbReference>
<dbReference type="Gene3D" id="3.30.565.10">
    <property type="entry name" value="Histidine kinase-like ATPase, C-terminal domain"/>
    <property type="match status" value="1"/>
</dbReference>
<dbReference type="InterPro" id="IPR050482">
    <property type="entry name" value="Sensor_HK_TwoCompSys"/>
</dbReference>
<dbReference type="InterPro" id="IPR011712">
    <property type="entry name" value="Sig_transdc_His_kin_sub3_dim/P"/>
</dbReference>
<evidence type="ECO:0000256" key="1">
    <source>
        <dbReference type="ARBA" id="ARBA00022679"/>
    </source>
</evidence>
<protein>
    <recommendedName>
        <fullName evidence="5">Histidine kinase/HSP90-like ATPase domain-containing protein</fullName>
    </recommendedName>
</protein>
<dbReference type="InterPro" id="IPR036890">
    <property type="entry name" value="HATPase_C_sf"/>
</dbReference>
<feature type="transmembrane region" description="Helical" evidence="4">
    <location>
        <begin position="230"/>
        <end position="248"/>
    </location>
</feature>
<proteinExistence type="predicted"/>
<evidence type="ECO:0000256" key="4">
    <source>
        <dbReference type="SAM" id="Phobius"/>
    </source>
</evidence>
<evidence type="ECO:0000256" key="3">
    <source>
        <dbReference type="ARBA" id="ARBA00023012"/>
    </source>
</evidence>
<dbReference type="Gene3D" id="1.20.5.1930">
    <property type="match status" value="1"/>
</dbReference>
<feature type="transmembrane region" description="Helical" evidence="4">
    <location>
        <begin position="50"/>
        <end position="67"/>
    </location>
</feature>
<keyword evidence="3" id="KW-0902">Two-component regulatory system</keyword>
<sequence>MVPHDRPLRRLAYTLALLCLPATAFVIWVDTGHPGGVGSEALSAPAWQDLGAGLPYVAAAAILATRLPRHPMTWLLMATGLSAYAVGVGSAYATLSLAGHGGHLPLTSAAIWAGGRIGPVINLSQLALLLYFPDGRLPGRRWRWPAGLALVAAVYVVGVLFTVPWRLLDPGGAVPEALRPDPFALPLPDAYWVSTKGFPLIFVSVYGFVLATFVRRFFGADAEKRAQLRWMLLAGCVLFALILGDRIAPPGLVYGLVSYLASMAVVAVAVLIAVSRYRLYDVDILLGRTLLYGLLTVLVVGVDITVFVSVGAFLDDPVAAVAGAGVVAVLYGPLRLRVQRGVNRVLTGRGEPYDLIAALAVRLEESTDPRELLREVARVVGRSFRASYVKVEVDGGQSAAWGEPADSALDLPFAYRGVHIGRLLIAPRPGTRLGDADQRLLADLVRQAAAAVRNTALTEELQAGRERLVTGIAEERRRLRRDLHDGLGPALAAAGLKAEAARNLAARDPARAGRILDELRGDLTGALADLRRAVHDLRPPVLDQYGLATALRRQAEAFDGPRLRVAVEAGETGDLPAAVEEAVYRIAGEALSNVVRHAAASECVLRLEVTGDTVALDVADDGAGLADGTGYGVGLIGMRERAAELGGELTVASGASGTTVRARIPRRRNDMEGTR</sequence>
<comment type="caution">
    <text evidence="6">The sequence shown here is derived from an EMBL/GenBank/DDBJ whole genome shotgun (WGS) entry which is preliminary data.</text>
</comment>
<dbReference type="EMBL" id="BSTX01000001">
    <property type="protein sequence ID" value="GLZ77660.1"/>
    <property type="molecule type" value="Genomic_DNA"/>
</dbReference>
<keyword evidence="4" id="KW-0472">Membrane</keyword>
<evidence type="ECO:0000313" key="7">
    <source>
        <dbReference type="Proteomes" id="UP001165079"/>
    </source>
</evidence>
<dbReference type="SUPFAM" id="SSF55781">
    <property type="entry name" value="GAF domain-like"/>
    <property type="match status" value="1"/>
</dbReference>
<feature type="transmembrane region" description="Helical" evidence="4">
    <location>
        <begin position="12"/>
        <end position="30"/>
    </location>
</feature>
<dbReference type="InterPro" id="IPR003594">
    <property type="entry name" value="HATPase_dom"/>
</dbReference>
<keyword evidence="7" id="KW-1185">Reference proteome</keyword>
<dbReference type="GO" id="GO:0016020">
    <property type="term" value="C:membrane"/>
    <property type="evidence" value="ECO:0007669"/>
    <property type="project" value="InterPro"/>
</dbReference>
<evidence type="ECO:0000313" key="6">
    <source>
        <dbReference type="EMBL" id="GLZ77660.1"/>
    </source>
</evidence>
<feature type="transmembrane region" description="Helical" evidence="4">
    <location>
        <begin position="318"/>
        <end position="334"/>
    </location>
</feature>
<evidence type="ECO:0000256" key="2">
    <source>
        <dbReference type="ARBA" id="ARBA00022777"/>
    </source>
</evidence>
<dbReference type="Pfam" id="PF07730">
    <property type="entry name" value="HisKA_3"/>
    <property type="match status" value="1"/>
</dbReference>
<dbReference type="GO" id="GO:0000155">
    <property type="term" value="F:phosphorelay sensor kinase activity"/>
    <property type="evidence" value="ECO:0007669"/>
    <property type="project" value="InterPro"/>
</dbReference>
<feature type="transmembrane region" description="Helical" evidence="4">
    <location>
        <begin position="289"/>
        <end position="312"/>
    </location>
</feature>
<evidence type="ECO:0000259" key="5">
    <source>
        <dbReference type="SMART" id="SM00387"/>
    </source>
</evidence>
<feature type="domain" description="Histidine kinase/HSP90-like ATPase" evidence="5">
    <location>
        <begin position="578"/>
        <end position="668"/>
    </location>
</feature>
<keyword evidence="4" id="KW-1133">Transmembrane helix</keyword>
<gene>
    <name evidence="6" type="ORF">Afil01_24670</name>
</gene>
<organism evidence="6 7">
    <name type="scientific">Actinorhabdospora filicis</name>
    <dbReference type="NCBI Taxonomy" id="1785913"/>
    <lineage>
        <taxon>Bacteria</taxon>
        <taxon>Bacillati</taxon>
        <taxon>Actinomycetota</taxon>
        <taxon>Actinomycetes</taxon>
        <taxon>Micromonosporales</taxon>
        <taxon>Micromonosporaceae</taxon>
        <taxon>Actinorhabdospora</taxon>
    </lineage>
</organism>
<accession>A0A9W6WAI2</accession>
<dbReference type="GO" id="GO:0046983">
    <property type="term" value="F:protein dimerization activity"/>
    <property type="evidence" value="ECO:0007669"/>
    <property type="project" value="InterPro"/>
</dbReference>
<keyword evidence="1" id="KW-0808">Transferase</keyword>
<dbReference type="SUPFAM" id="SSF55874">
    <property type="entry name" value="ATPase domain of HSP90 chaperone/DNA topoisomerase II/histidine kinase"/>
    <property type="match status" value="1"/>
</dbReference>
<reference evidence="6" key="1">
    <citation type="submission" date="2023-03" db="EMBL/GenBank/DDBJ databases">
        <title>Actinorhabdospora filicis NBRC 111898.</title>
        <authorList>
            <person name="Ichikawa N."/>
            <person name="Sato H."/>
            <person name="Tonouchi N."/>
        </authorList>
    </citation>
    <scope>NUCLEOTIDE SEQUENCE</scope>
    <source>
        <strain evidence="6">NBRC 111898</strain>
    </source>
</reference>
<feature type="transmembrane region" description="Helical" evidence="4">
    <location>
        <begin position="110"/>
        <end position="132"/>
    </location>
</feature>
<keyword evidence="2" id="KW-0418">Kinase</keyword>
<keyword evidence="4" id="KW-0812">Transmembrane</keyword>